<dbReference type="Proteomes" id="UP000824088">
    <property type="component" value="Unassembled WGS sequence"/>
</dbReference>
<dbReference type="CDD" id="cd15482">
    <property type="entry name" value="Sialidase_non-viral"/>
    <property type="match status" value="1"/>
</dbReference>
<feature type="chain" id="PRO_5039623409" evidence="1">
    <location>
        <begin position="22"/>
        <end position="464"/>
    </location>
</feature>
<gene>
    <name evidence="2" type="ORF">IAD51_06360</name>
</gene>
<dbReference type="AlphaFoldDB" id="A0A9D1HSQ5"/>
<comment type="caution">
    <text evidence="2">The sequence shown here is derived from an EMBL/GenBank/DDBJ whole genome shotgun (WGS) entry which is preliminary data.</text>
</comment>
<sequence>MKKKLPVLILLLLLALPLALAGCDKNDYVWSQGAGTFVDLSAMPEGTAEQYQYLYDRRVVADESDTGKDYLAHPDSVLLDNGDILTALSLGHGKGGTVMRISRDKGLTWEAITVPDSFSTTEETPTVYKLNFTDGTQRLVLIAGRPSWADVPGSQGEGWDAAVSSSLNEDGSYDGVTWTDLENYFGPNTDDPDYNRPATEWDCVVAMSSLTQLKDENGNFIDKWMGTFHDDRYFINYKTYLTFDENGDMVWTEPVRLLGQNKEYSDVEQDSQFCEVEIIRSPDGGELAALFRANAHRSFSYVSFSTDEGETWSEPQTLSPELTGDRHKAEYDPATSKLVITLRSIVFRNNDPSEGWNSQYSRSYGWVMWVGDYEDLKHGVDAKGDLFVKLAHTYGGNDTIGDADRANADTGYAGLVIYDDGLIVTTSYGTFSPADDPERGGDTYIIAKRLTISDVASLAGVSLR</sequence>
<dbReference type="InterPro" id="IPR036278">
    <property type="entry name" value="Sialidase_sf"/>
</dbReference>
<keyword evidence="1" id="KW-0732">Signal</keyword>
<dbReference type="PROSITE" id="PS51257">
    <property type="entry name" value="PROKAR_LIPOPROTEIN"/>
    <property type="match status" value="1"/>
</dbReference>
<feature type="signal peptide" evidence="1">
    <location>
        <begin position="1"/>
        <end position="21"/>
    </location>
</feature>
<evidence type="ECO:0000256" key="1">
    <source>
        <dbReference type="SAM" id="SignalP"/>
    </source>
</evidence>
<proteinExistence type="predicted"/>
<accession>A0A9D1HSQ5</accession>
<dbReference type="Gene3D" id="2.120.10.10">
    <property type="match status" value="1"/>
</dbReference>
<name>A0A9D1HSQ5_9FIRM</name>
<organism evidence="2 3">
    <name type="scientific">Candidatus Limadaptatus stercorigallinarum</name>
    <dbReference type="NCBI Taxonomy" id="2840845"/>
    <lineage>
        <taxon>Bacteria</taxon>
        <taxon>Bacillati</taxon>
        <taxon>Bacillota</taxon>
        <taxon>Clostridia</taxon>
        <taxon>Eubacteriales</taxon>
        <taxon>Candidatus Limadaptatus</taxon>
    </lineage>
</organism>
<evidence type="ECO:0000313" key="2">
    <source>
        <dbReference type="EMBL" id="HIU21829.1"/>
    </source>
</evidence>
<protein>
    <submittedName>
        <fullName evidence="2">Exo-alpha-sialidase</fullName>
    </submittedName>
</protein>
<dbReference type="SUPFAM" id="SSF50939">
    <property type="entry name" value="Sialidases"/>
    <property type="match status" value="1"/>
</dbReference>
<reference evidence="2" key="1">
    <citation type="submission" date="2020-10" db="EMBL/GenBank/DDBJ databases">
        <authorList>
            <person name="Gilroy R."/>
        </authorList>
    </citation>
    <scope>NUCLEOTIDE SEQUENCE</scope>
    <source>
        <strain evidence="2">1063</strain>
    </source>
</reference>
<evidence type="ECO:0000313" key="3">
    <source>
        <dbReference type="Proteomes" id="UP000824088"/>
    </source>
</evidence>
<dbReference type="EMBL" id="DVMN01000114">
    <property type="protein sequence ID" value="HIU21829.1"/>
    <property type="molecule type" value="Genomic_DNA"/>
</dbReference>
<reference evidence="2" key="2">
    <citation type="journal article" date="2021" name="PeerJ">
        <title>Extensive microbial diversity within the chicken gut microbiome revealed by metagenomics and culture.</title>
        <authorList>
            <person name="Gilroy R."/>
            <person name="Ravi A."/>
            <person name="Getino M."/>
            <person name="Pursley I."/>
            <person name="Horton D.L."/>
            <person name="Alikhan N.F."/>
            <person name="Baker D."/>
            <person name="Gharbi K."/>
            <person name="Hall N."/>
            <person name="Watson M."/>
            <person name="Adriaenssens E.M."/>
            <person name="Foster-Nyarko E."/>
            <person name="Jarju S."/>
            <person name="Secka A."/>
            <person name="Antonio M."/>
            <person name="Oren A."/>
            <person name="Chaudhuri R.R."/>
            <person name="La Ragione R."/>
            <person name="Hildebrand F."/>
            <person name="Pallen M.J."/>
        </authorList>
    </citation>
    <scope>NUCLEOTIDE SEQUENCE</scope>
    <source>
        <strain evidence="2">1063</strain>
    </source>
</reference>